<evidence type="ECO:0008006" key="4">
    <source>
        <dbReference type="Google" id="ProtNLM"/>
    </source>
</evidence>
<accession>A0ABX1CFB8</accession>
<keyword evidence="3" id="KW-1185">Reference proteome</keyword>
<reference evidence="2 3" key="1">
    <citation type="submission" date="2020-03" db="EMBL/GenBank/DDBJ databases">
        <title>Draft genome of Streptomyces sp. ventii, isolated from the Axial Seamount in the Pacific Ocean, and resequencing of the two type strains Streptomyces lonarensis strain NCL 716 and Streptomyces bohaiensis strain 11A07.</title>
        <authorList>
            <person name="Loughran R.M."/>
            <person name="Pfannmuller K.M."/>
            <person name="Wasson B.J."/>
            <person name="Deadmond M.C."/>
            <person name="Paddock B.E."/>
            <person name="Koyack M.J."/>
            <person name="Gallegos D.A."/>
            <person name="Mitchell E.A."/>
            <person name="Ushijima B."/>
            <person name="Saw J.H."/>
            <person name="Mcphail K.L."/>
            <person name="Videau P."/>
        </authorList>
    </citation>
    <scope>NUCLEOTIDE SEQUENCE [LARGE SCALE GENOMIC DNA]</scope>
    <source>
        <strain evidence="2 3">11A07</strain>
    </source>
</reference>
<proteinExistence type="predicted"/>
<comment type="caution">
    <text evidence="2">The sequence shown here is derived from an EMBL/GenBank/DDBJ whole genome shotgun (WGS) entry which is preliminary data.</text>
</comment>
<organism evidence="2 3">
    <name type="scientific">Streptomyces bohaiensis</name>
    <dbReference type="NCBI Taxonomy" id="1431344"/>
    <lineage>
        <taxon>Bacteria</taxon>
        <taxon>Bacillati</taxon>
        <taxon>Actinomycetota</taxon>
        <taxon>Actinomycetes</taxon>
        <taxon>Kitasatosporales</taxon>
        <taxon>Streptomycetaceae</taxon>
        <taxon>Streptomyces</taxon>
    </lineage>
</organism>
<dbReference type="Proteomes" id="UP000727056">
    <property type="component" value="Unassembled WGS sequence"/>
</dbReference>
<evidence type="ECO:0000313" key="2">
    <source>
        <dbReference type="EMBL" id="NJQ17751.1"/>
    </source>
</evidence>
<gene>
    <name evidence="2" type="ORF">HCN52_23130</name>
</gene>
<feature type="non-terminal residue" evidence="2">
    <location>
        <position position="1"/>
    </location>
</feature>
<name>A0ABX1CFB8_9ACTN</name>
<protein>
    <recommendedName>
        <fullName evidence="4">Flp pilus assembly protein RcpC/CpaB domain-containing protein</fullName>
    </recommendedName>
</protein>
<feature type="region of interest" description="Disordered" evidence="1">
    <location>
        <begin position="1"/>
        <end position="38"/>
    </location>
</feature>
<evidence type="ECO:0000313" key="3">
    <source>
        <dbReference type="Proteomes" id="UP000727056"/>
    </source>
</evidence>
<evidence type="ECO:0000256" key="1">
    <source>
        <dbReference type="SAM" id="MobiDB-lite"/>
    </source>
</evidence>
<feature type="compositionally biased region" description="Basic and acidic residues" evidence="1">
    <location>
        <begin position="13"/>
        <end position="27"/>
    </location>
</feature>
<dbReference type="RefSeq" id="WP_168090381.1">
    <property type="nucleotide sequence ID" value="NZ_JAAVJC010000395.1"/>
</dbReference>
<dbReference type="EMBL" id="JAAVJC010000395">
    <property type="protein sequence ID" value="NJQ17751.1"/>
    <property type="molecule type" value="Genomic_DNA"/>
</dbReference>
<sequence>PGPAPPGAAADGGQRDAGAEHPGRDDTAPDAGGAVAQDVPVSAPVTEDDEPVLVPVRLADPAVVALLSPGDIVDVLAAPAAVAEETAGAARRIAHRVRVADIPQPDDTGPADWMDGALIVVEVSPRTAVALAGSMNDSHLTVTRW</sequence>